<dbReference type="AlphaFoldDB" id="A0A1D6P510"/>
<gene>
    <name evidence="1" type="ORF">ZEAMMB73_Zm00001d046807</name>
</gene>
<proteinExistence type="predicted"/>
<sequence length="77" mass="8655">MVSFLYAIFYSRLRCRSLGGGILIVLDSFLKRQPFSRLAPPTSTTSRQFSRSASSDLARSTHIFITRILQIRMVASG</sequence>
<reference evidence="1" key="1">
    <citation type="submission" date="2015-12" db="EMBL/GenBank/DDBJ databases">
        <title>Update maize B73 reference genome by single molecule sequencing technologies.</title>
        <authorList>
            <consortium name="Maize Genome Sequencing Project"/>
            <person name="Ware D."/>
        </authorList>
    </citation>
    <scope>NUCLEOTIDE SEQUENCE</scope>
    <source>
        <tissue evidence="1">Seedling</tissue>
    </source>
</reference>
<dbReference type="InParanoid" id="A0A1D6P510"/>
<evidence type="ECO:0000313" key="1">
    <source>
        <dbReference type="EMBL" id="AQL05038.1"/>
    </source>
</evidence>
<accession>A0A1D6P510</accession>
<dbReference type="EMBL" id="CM000785">
    <property type="protein sequence ID" value="AQL05038.1"/>
    <property type="molecule type" value="Genomic_DNA"/>
</dbReference>
<name>A0A1D6P510_MAIZE</name>
<organism evidence="1">
    <name type="scientific">Zea mays</name>
    <name type="common">Maize</name>
    <dbReference type="NCBI Taxonomy" id="4577"/>
    <lineage>
        <taxon>Eukaryota</taxon>
        <taxon>Viridiplantae</taxon>
        <taxon>Streptophyta</taxon>
        <taxon>Embryophyta</taxon>
        <taxon>Tracheophyta</taxon>
        <taxon>Spermatophyta</taxon>
        <taxon>Magnoliopsida</taxon>
        <taxon>Liliopsida</taxon>
        <taxon>Poales</taxon>
        <taxon>Poaceae</taxon>
        <taxon>PACMAD clade</taxon>
        <taxon>Panicoideae</taxon>
        <taxon>Andropogonodae</taxon>
        <taxon>Andropogoneae</taxon>
        <taxon>Tripsacinae</taxon>
        <taxon>Zea</taxon>
    </lineage>
</organism>
<protein>
    <submittedName>
        <fullName evidence="1">Uncharacterized protein</fullName>
    </submittedName>
</protein>